<dbReference type="AlphaFoldDB" id="A0A2W5B9D8"/>
<evidence type="ECO:0000313" key="2">
    <source>
        <dbReference type="EMBL" id="PZP03405.1"/>
    </source>
</evidence>
<feature type="transmembrane region" description="Helical" evidence="1">
    <location>
        <begin position="96"/>
        <end position="117"/>
    </location>
</feature>
<feature type="transmembrane region" description="Helical" evidence="1">
    <location>
        <begin position="35"/>
        <end position="61"/>
    </location>
</feature>
<gene>
    <name evidence="2" type="ORF">DI609_01065</name>
</gene>
<dbReference type="EMBL" id="QFNY01000012">
    <property type="protein sequence ID" value="PZP03405.1"/>
    <property type="molecule type" value="Genomic_DNA"/>
</dbReference>
<evidence type="ECO:0000313" key="3">
    <source>
        <dbReference type="Proteomes" id="UP000249451"/>
    </source>
</evidence>
<keyword evidence="1" id="KW-0472">Membrane</keyword>
<comment type="caution">
    <text evidence="2">The sequence shown here is derived from an EMBL/GenBank/DDBJ whole genome shotgun (WGS) entry which is preliminary data.</text>
</comment>
<dbReference type="Proteomes" id="UP000249451">
    <property type="component" value="Unassembled WGS sequence"/>
</dbReference>
<feature type="transmembrane region" description="Helical" evidence="1">
    <location>
        <begin position="68"/>
        <end position="90"/>
    </location>
</feature>
<evidence type="ECO:0000256" key="1">
    <source>
        <dbReference type="SAM" id="Phobius"/>
    </source>
</evidence>
<organism evidence="2 3">
    <name type="scientific">Corynebacterium urealyticum</name>
    <dbReference type="NCBI Taxonomy" id="43771"/>
    <lineage>
        <taxon>Bacteria</taxon>
        <taxon>Bacillati</taxon>
        <taxon>Actinomycetota</taxon>
        <taxon>Actinomycetes</taxon>
        <taxon>Mycobacteriales</taxon>
        <taxon>Corynebacteriaceae</taxon>
        <taxon>Corynebacterium</taxon>
    </lineage>
</organism>
<name>A0A2W5B9D8_9CORY</name>
<accession>A0A2W5B9D8</accession>
<keyword evidence="1" id="KW-1133">Transmembrane helix</keyword>
<reference evidence="2 3" key="1">
    <citation type="submission" date="2017-11" db="EMBL/GenBank/DDBJ databases">
        <title>Infants hospitalized years apart are colonized by the same room-sourced microbial strains.</title>
        <authorList>
            <person name="Brooks B."/>
            <person name="Olm M.R."/>
            <person name="Firek B.A."/>
            <person name="Baker R."/>
            <person name="Thomas B.C."/>
            <person name="Morowitz M.J."/>
            <person name="Banfield J.F."/>
        </authorList>
    </citation>
    <scope>NUCLEOTIDE SEQUENCE [LARGE SCALE GENOMIC DNA]</scope>
    <source>
        <strain evidence="2">S2_012_000_R3_87</strain>
    </source>
</reference>
<proteinExistence type="predicted"/>
<keyword evidence="1" id="KW-0812">Transmembrane</keyword>
<protein>
    <submittedName>
        <fullName evidence="2">Uncharacterized protein</fullName>
    </submittedName>
</protein>
<sequence>MSMKQKTWTVVVLLALAVALGVGMALSSTHVALGTFLLGAALMLGPFAGAGLFLFAALIAVSLPQKSIASVGGALVLAAVGLVIFTPLGIIPDAIVPLYAGGAALGAVAVLLVPTGLPGRLFRF</sequence>